<reference evidence="12" key="1">
    <citation type="submission" date="2021-12" db="EMBL/GenBank/DDBJ databases">
        <authorList>
            <person name="King R."/>
        </authorList>
    </citation>
    <scope>NUCLEOTIDE SEQUENCE</scope>
</reference>
<dbReference type="Proteomes" id="UP001154078">
    <property type="component" value="Chromosome 5"/>
</dbReference>
<gene>
    <name evidence="12" type="ORF">MELIAE_LOCUS7351</name>
</gene>
<accession>A0A9P0FGY4</accession>
<feature type="compositionally biased region" description="Low complexity" evidence="10">
    <location>
        <begin position="327"/>
        <end position="337"/>
    </location>
</feature>
<dbReference type="PANTHER" id="PTHR10071:SF281">
    <property type="entry name" value="BOX A-BINDING FACTOR-RELATED"/>
    <property type="match status" value="1"/>
</dbReference>
<evidence type="ECO:0000259" key="11">
    <source>
        <dbReference type="PROSITE" id="PS50114"/>
    </source>
</evidence>
<dbReference type="PROSITE" id="PS00344">
    <property type="entry name" value="GATA_ZN_FINGER_1"/>
    <property type="match status" value="1"/>
</dbReference>
<evidence type="ECO:0000256" key="9">
    <source>
        <dbReference type="PROSITE-ProRule" id="PRU00094"/>
    </source>
</evidence>
<evidence type="ECO:0000313" key="12">
    <source>
        <dbReference type="EMBL" id="CAH0556408.1"/>
    </source>
</evidence>
<dbReference type="Pfam" id="PF00320">
    <property type="entry name" value="GATA"/>
    <property type="match status" value="1"/>
</dbReference>
<sequence length="414" mass="45460">MEEQQQSPAENPESPDEVKPKVEESVANVSVITRQLTADGTIESNIEIVNEEVVKSSNSSPQEPPESNEDQVAAENIKYEEHVMQDLDSYNSERFAGNTVVTLVGNSETINELPTNVYVNLESVNGNMDYSANYIIPNNYDEYSIENSSSPQASYLLNRDPNMAAASIRYCTEPEGPYAGGAVVQNPGGHIAQYSGQQNYHISYAQNWTPQSQSASVYNGPAQMLAQADSTQFNGYANGGGSSGGLNEGAGTSSNPQELISPNSNRRSGVNCANCKTTNTTLWRRNNQGEPVCNACGLYFKLHGVVRPLSMKKEGIQTRKRRPKNTSSSGPSSSIVHHSSRLGTPAQHYTSPYPLPTEIQDGYELPHPMNYYNRVNTQSESYLRVTPHEEDSSVITSTSHHQNYQDQMDEEDGQ</sequence>
<evidence type="ECO:0000256" key="8">
    <source>
        <dbReference type="ARBA" id="ARBA00023242"/>
    </source>
</evidence>
<feature type="compositionally biased region" description="Polar residues" evidence="10">
    <location>
        <begin position="393"/>
        <end position="406"/>
    </location>
</feature>
<keyword evidence="7" id="KW-0804">Transcription</keyword>
<evidence type="ECO:0000256" key="3">
    <source>
        <dbReference type="ARBA" id="ARBA00022771"/>
    </source>
</evidence>
<keyword evidence="3 9" id="KW-0863">Zinc-finger</keyword>
<keyword evidence="2" id="KW-0479">Metal-binding</keyword>
<keyword evidence="5" id="KW-0805">Transcription regulation</keyword>
<dbReference type="GO" id="GO:0000122">
    <property type="term" value="P:negative regulation of transcription by RNA polymerase II"/>
    <property type="evidence" value="ECO:0007669"/>
    <property type="project" value="TreeGrafter"/>
</dbReference>
<keyword evidence="8" id="KW-0539">Nucleus</keyword>
<keyword evidence="4" id="KW-0862">Zinc</keyword>
<dbReference type="GO" id="GO:0000978">
    <property type="term" value="F:RNA polymerase II cis-regulatory region sequence-specific DNA binding"/>
    <property type="evidence" value="ECO:0007669"/>
    <property type="project" value="TreeGrafter"/>
</dbReference>
<dbReference type="FunFam" id="3.30.50.10:FF:000032">
    <property type="entry name" value="Transcription factor GATA-3"/>
    <property type="match status" value="1"/>
</dbReference>
<evidence type="ECO:0000256" key="10">
    <source>
        <dbReference type="SAM" id="MobiDB-lite"/>
    </source>
</evidence>
<evidence type="ECO:0000256" key="1">
    <source>
        <dbReference type="ARBA" id="ARBA00004123"/>
    </source>
</evidence>
<dbReference type="InterPro" id="IPR013088">
    <property type="entry name" value="Znf_NHR/GATA"/>
</dbReference>
<dbReference type="GO" id="GO:0045165">
    <property type="term" value="P:cell fate commitment"/>
    <property type="evidence" value="ECO:0007669"/>
    <property type="project" value="TreeGrafter"/>
</dbReference>
<comment type="subcellular location">
    <subcellularLocation>
        <location evidence="1">Nucleus</location>
    </subcellularLocation>
</comment>
<dbReference type="GO" id="GO:0000981">
    <property type="term" value="F:DNA-binding transcription factor activity, RNA polymerase II-specific"/>
    <property type="evidence" value="ECO:0007669"/>
    <property type="project" value="TreeGrafter"/>
</dbReference>
<evidence type="ECO:0000256" key="2">
    <source>
        <dbReference type="ARBA" id="ARBA00022723"/>
    </source>
</evidence>
<dbReference type="GO" id="GO:0008270">
    <property type="term" value="F:zinc ion binding"/>
    <property type="evidence" value="ECO:0007669"/>
    <property type="project" value="UniProtKB-KW"/>
</dbReference>
<dbReference type="EMBL" id="OV121136">
    <property type="protein sequence ID" value="CAH0556408.1"/>
    <property type="molecule type" value="Genomic_DNA"/>
</dbReference>
<keyword evidence="13" id="KW-1185">Reference proteome</keyword>
<protein>
    <recommendedName>
        <fullName evidence="11">GATA-type domain-containing protein</fullName>
    </recommendedName>
</protein>
<dbReference type="PRINTS" id="PR00619">
    <property type="entry name" value="GATAZNFINGER"/>
</dbReference>
<dbReference type="SMART" id="SM00401">
    <property type="entry name" value="ZnF_GATA"/>
    <property type="match status" value="1"/>
</dbReference>
<dbReference type="InterPro" id="IPR000679">
    <property type="entry name" value="Znf_GATA"/>
</dbReference>
<dbReference type="PANTHER" id="PTHR10071">
    <property type="entry name" value="TRANSCRIPTION FACTOR GATA FAMILY MEMBER"/>
    <property type="match status" value="1"/>
</dbReference>
<dbReference type="SUPFAM" id="SSF57716">
    <property type="entry name" value="Glucocorticoid receptor-like (DNA-binding domain)"/>
    <property type="match status" value="1"/>
</dbReference>
<evidence type="ECO:0000256" key="5">
    <source>
        <dbReference type="ARBA" id="ARBA00023015"/>
    </source>
</evidence>
<feature type="region of interest" description="Disordered" evidence="10">
    <location>
        <begin position="311"/>
        <end position="352"/>
    </location>
</feature>
<feature type="domain" description="GATA-type" evidence="11">
    <location>
        <begin position="266"/>
        <end position="319"/>
    </location>
</feature>
<feature type="compositionally biased region" description="Gly residues" evidence="10">
    <location>
        <begin position="237"/>
        <end position="248"/>
    </location>
</feature>
<organism evidence="12 13">
    <name type="scientific">Brassicogethes aeneus</name>
    <name type="common">Rape pollen beetle</name>
    <name type="synonym">Meligethes aeneus</name>
    <dbReference type="NCBI Taxonomy" id="1431903"/>
    <lineage>
        <taxon>Eukaryota</taxon>
        <taxon>Metazoa</taxon>
        <taxon>Ecdysozoa</taxon>
        <taxon>Arthropoda</taxon>
        <taxon>Hexapoda</taxon>
        <taxon>Insecta</taxon>
        <taxon>Pterygota</taxon>
        <taxon>Neoptera</taxon>
        <taxon>Endopterygota</taxon>
        <taxon>Coleoptera</taxon>
        <taxon>Polyphaga</taxon>
        <taxon>Cucujiformia</taxon>
        <taxon>Nitidulidae</taxon>
        <taxon>Meligethinae</taxon>
        <taxon>Brassicogethes</taxon>
    </lineage>
</organism>
<evidence type="ECO:0000256" key="4">
    <source>
        <dbReference type="ARBA" id="ARBA00022833"/>
    </source>
</evidence>
<dbReference type="InterPro" id="IPR039355">
    <property type="entry name" value="Transcription_factor_GATA"/>
</dbReference>
<dbReference type="CDD" id="cd00202">
    <property type="entry name" value="ZnF_GATA"/>
    <property type="match status" value="1"/>
</dbReference>
<feature type="compositionally biased region" description="Polar residues" evidence="10">
    <location>
        <begin position="252"/>
        <end position="268"/>
    </location>
</feature>
<evidence type="ECO:0000313" key="13">
    <source>
        <dbReference type="Proteomes" id="UP001154078"/>
    </source>
</evidence>
<feature type="region of interest" description="Disordered" evidence="10">
    <location>
        <begin position="1"/>
        <end position="24"/>
    </location>
</feature>
<feature type="region of interest" description="Disordered" evidence="10">
    <location>
        <begin position="385"/>
        <end position="414"/>
    </location>
</feature>
<dbReference type="AlphaFoldDB" id="A0A9P0FGY4"/>
<dbReference type="GO" id="GO:0005634">
    <property type="term" value="C:nucleus"/>
    <property type="evidence" value="ECO:0007669"/>
    <property type="project" value="UniProtKB-SubCell"/>
</dbReference>
<dbReference type="PROSITE" id="PS50114">
    <property type="entry name" value="GATA_ZN_FINGER_2"/>
    <property type="match status" value="1"/>
</dbReference>
<dbReference type="GO" id="GO:0045944">
    <property type="term" value="P:positive regulation of transcription by RNA polymerase II"/>
    <property type="evidence" value="ECO:0007669"/>
    <property type="project" value="TreeGrafter"/>
</dbReference>
<keyword evidence="6" id="KW-0238">DNA-binding</keyword>
<evidence type="ECO:0000256" key="6">
    <source>
        <dbReference type="ARBA" id="ARBA00023125"/>
    </source>
</evidence>
<dbReference type="Gene3D" id="3.30.50.10">
    <property type="entry name" value="Erythroid Transcription Factor GATA-1, subunit A"/>
    <property type="match status" value="1"/>
</dbReference>
<feature type="region of interest" description="Disordered" evidence="10">
    <location>
        <begin position="235"/>
        <end position="272"/>
    </location>
</feature>
<evidence type="ECO:0000256" key="7">
    <source>
        <dbReference type="ARBA" id="ARBA00023163"/>
    </source>
</evidence>
<name>A0A9P0FGY4_BRAAE</name>
<proteinExistence type="predicted"/>